<comment type="caution">
    <text evidence="3">The sequence shown here is derived from an EMBL/GenBank/DDBJ whole genome shotgun (WGS) entry which is preliminary data.</text>
</comment>
<protein>
    <submittedName>
        <fullName evidence="3">Uncharacterized protein</fullName>
    </submittedName>
</protein>
<feature type="compositionally biased region" description="Low complexity" evidence="1">
    <location>
        <begin position="141"/>
        <end position="150"/>
    </location>
</feature>
<keyword evidence="2" id="KW-1133">Transmembrane helix</keyword>
<keyword evidence="2" id="KW-0472">Membrane</keyword>
<evidence type="ECO:0000313" key="4">
    <source>
        <dbReference type="Proteomes" id="UP000243515"/>
    </source>
</evidence>
<dbReference type="Proteomes" id="UP000243515">
    <property type="component" value="Unassembled WGS sequence"/>
</dbReference>
<feature type="region of interest" description="Disordered" evidence="1">
    <location>
        <begin position="279"/>
        <end position="300"/>
    </location>
</feature>
<evidence type="ECO:0000313" key="3">
    <source>
        <dbReference type="EMBL" id="OXV08710.1"/>
    </source>
</evidence>
<feature type="region of interest" description="Disordered" evidence="1">
    <location>
        <begin position="131"/>
        <end position="170"/>
    </location>
</feature>
<keyword evidence="2" id="KW-0812">Transmembrane</keyword>
<accession>A0A232LX09</accession>
<feature type="region of interest" description="Disordered" evidence="1">
    <location>
        <begin position="214"/>
        <end position="234"/>
    </location>
</feature>
<evidence type="ECO:0000256" key="1">
    <source>
        <dbReference type="SAM" id="MobiDB-lite"/>
    </source>
</evidence>
<name>A0A232LX09_9EURO</name>
<feature type="transmembrane region" description="Helical" evidence="2">
    <location>
        <begin position="178"/>
        <end position="202"/>
    </location>
</feature>
<reference evidence="3 4" key="1">
    <citation type="journal article" date="2015" name="Environ. Microbiol.">
        <title>Metagenome sequence of Elaphomyces granulatus from sporocarp tissue reveals Ascomycota ectomycorrhizal fingerprints of genome expansion and a Proteobacteria-rich microbiome.</title>
        <authorList>
            <person name="Quandt C.A."/>
            <person name="Kohler A."/>
            <person name="Hesse C.N."/>
            <person name="Sharpton T.J."/>
            <person name="Martin F."/>
            <person name="Spatafora J.W."/>
        </authorList>
    </citation>
    <scope>NUCLEOTIDE SEQUENCE [LARGE SCALE GENOMIC DNA]</scope>
    <source>
        <strain evidence="3 4">OSC145934</strain>
    </source>
</reference>
<organism evidence="3 4">
    <name type="scientific">Elaphomyces granulatus</name>
    <dbReference type="NCBI Taxonomy" id="519963"/>
    <lineage>
        <taxon>Eukaryota</taxon>
        <taxon>Fungi</taxon>
        <taxon>Dikarya</taxon>
        <taxon>Ascomycota</taxon>
        <taxon>Pezizomycotina</taxon>
        <taxon>Eurotiomycetes</taxon>
        <taxon>Eurotiomycetidae</taxon>
        <taxon>Eurotiales</taxon>
        <taxon>Elaphomycetaceae</taxon>
        <taxon>Elaphomyces</taxon>
    </lineage>
</organism>
<proteinExistence type="predicted"/>
<keyword evidence="4" id="KW-1185">Reference proteome</keyword>
<dbReference type="AlphaFoldDB" id="A0A232LX09"/>
<dbReference type="EMBL" id="NPHW01003939">
    <property type="protein sequence ID" value="OXV08710.1"/>
    <property type="molecule type" value="Genomic_DNA"/>
</dbReference>
<evidence type="ECO:0000256" key="2">
    <source>
        <dbReference type="SAM" id="Phobius"/>
    </source>
</evidence>
<feature type="compositionally biased region" description="Polar residues" evidence="1">
    <location>
        <begin position="161"/>
        <end position="170"/>
    </location>
</feature>
<gene>
    <name evidence="3" type="ORF">Egran_03532</name>
</gene>
<dbReference type="OrthoDB" id="3692311at2759"/>
<sequence length="313" mass="33177">MKRTTQGCATSSSPSCNFTCPKGGTWFTCPDFPYFIGCCASDPCSNTTSQPACSGSELYSASFNPAIYGSISPNDCLNNAGSNNWYTCNFTDPPFLGCCRSDPCTKGGCPSTDLIPAAWSTSKPGQKLLFLDSPPSTTPQSVATSSSIASESERPTDSAALMSSSVGNRENSGLSTGAIVGISVGVIIVTLTIVSLIAILMYHRGWHARRKRERPIPPGIEHQPMPRMTDKGRNPQVSQYTVLSSSNYSDSRNPSLIYVAPSSPPTSIVPYMSIPAPEDDDISHEGGIGDVYRPSPDGLPNEMLAANAHELDG</sequence>